<dbReference type="PRINTS" id="PR00081">
    <property type="entry name" value="GDHRDH"/>
</dbReference>
<dbReference type="Proteomes" id="UP000278962">
    <property type="component" value="Unassembled WGS sequence"/>
</dbReference>
<dbReference type="InterPro" id="IPR036291">
    <property type="entry name" value="NAD(P)-bd_dom_sf"/>
</dbReference>
<dbReference type="AlphaFoldDB" id="A0A660L0C3"/>
<sequence length="238" mass="24911">MRRANAPSMAVMTVTLITGANKGIGFETAKQLQELGHTVYVGARDAERGERAAAALGARFVPLDVTDDASVESALAAIDAAEGRLDVLIHNAGILETELGAAGAQRSFDTNAVGIVRVTEAALPLLQRSSNPNVVTVSSSMGSFWAVNNPERPESGLPFPLYAASKSAATMLTVQYAKLHPQIKFNAVEPGPTATDMTAAFDFGRPAAESARVVVRLATLDADGPTGTYTDENGTLPW</sequence>
<comment type="caution">
    <text evidence="4">The sequence shown here is derived from an EMBL/GenBank/DDBJ whole genome shotgun (WGS) entry which is preliminary data.</text>
</comment>
<reference evidence="4 5" key="1">
    <citation type="submission" date="2018-10" db="EMBL/GenBank/DDBJ databases">
        <title>Genomic Encyclopedia of Archaeal and Bacterial Type Strains, Phase II (KMG-II): from individual species to whole genera.</title>
        <authorList>
            <person name="Goeker M."/>
        </authorList>
    </citation>
    <scope>NUCLEOTIDE SEQUENCE [LARGE SCALE GENOMIC DNA]</scope>
    <source>
        <strain evidence="4 5">DSM 14954</strain>
    </source>
</reference>
<evidence type="ECO:0000313" key="4">
    <source>
        <dbReference type="EMBL" id="RKQ87316.1"/>
    </source>
</evidence>
<dbReference type="InterPro" id="IPR002347">
    <property type="entry name" value="SDR_fam"/>
</dbReference>
<organism evidence="4 5">
    <name type="scientific">Solirubrobacter pauli</name>
    <dbReference type="NCBI Taxonomy" id="166793"/>
    <lineage>
        <taxon>Bacteria</taxon>
        <taxon>Bacillati</taxon>
        <taxon>Actinomycetota</taxon>
        <taxon>Thermoleophilia</taxon>
        <taxon>Solirubrobacterales</taxon>
        <taxon>Solirubrobacteraceae</taxon>
        <taxon>Solirubrobacter</taxon>
    </lineage>
</organism>
<evidence type="ECO:0000313" key="5">
    <source>
        <dbReference type="Proteomes" id="UP000278962"/>
    </source>
</evidence>
<dbReference type="Gene3D" id="3.40.50.720">
    <property type="entry name" value="NAD(P)-binding Rossmann-like Domain"/>
    <property type="match status" value="1"/>
</dbReference>
<evidence type="ECO:0000256" key="3">
    <source>
        <dbReference type="ARBA" id="ARBA00023002"/>
    </source>
</evidence>
<keyword evidence="3" id="KW-0560">Oxidoreductase</keyword>
<keyword evidence="2" id="KW-0521">NADP</keyword>
<dbReference type="GO" id="GO:0016491">
    <property type="term" value="F:oxidoreductase activity"/>
    <property type="evidence" value="ECO:0007669"/>
    <property type="project" value="UniProtKB-KW"/>
</dbReference>
<comment type="similarity">
    <text evidence="1">Belongs to the short-chain dehydrogenases/reductases (SDR) family.</text>
</comment>
<evidence type="ECO:0000256" key="2">
    <source>
        <dbReference type="ARBA" id="ARBA00022857"/>
    </source>
</evidence>
<dbReference type="InterPro" id="IPR020904">
    <property type="entry name" value="Sc_DH/Rdtase_CS"/>
</dbReference>
<protein>
    <submittedName>
        <fullName evidence="4">NAD(P)-dependent dehydrogenase (Short-subunit alcohol dehydrogenase family)</fullName>
    </submittedName>
</protein>
<keyword evidence="5" id="KW-1185">Reference proteome</keyword>
<proteinExistence type="inferred from homology"/>
<dbReference type="PANTHER" id="PTHR43490:SF99">
    <property type="entry name" value="SHORT-CHAIN DEHYDROGENASE_REDUCTASE"/>
    <property type="match status" value="1"/>
</dbReference>
<dbReference type="EMBL" id="RBIL01000002">
    <property type="protein sequence ID" value="RKQ87316.1"/>
    <property type="molecule type" value="Genomic_DNA"/>
</dbReference>
<gene>
    <name evidence="4" type="ORF">C8N24_5337</name>
</gene>
<dbReference type="SUPFAM" id="SSF51735">
    <property type="entry name" value="NAD(P)-binding Rossmann-fold domains"/>
    <property type="match status" value="1"/>
</dbReference>
<accession>A0A660L0C3</accession>
<dbReference type="PANTHER" id="PTHR43490">
    <property type="entry name" value="(+)-NEOMENTHOL DEHYDROGENASE"/>
    <property type="match status" value="1"/>
</dbReference>
<name>A0A660L0C3_9ACTN</name>
<dbReference type="Pfam" id="PF00106">
    <property type="entry name" value="adh_short"/>
    <property type="match status" value="1"/>
</dbReference>
<evidence type="ECO:0000256" key="1">
    <source>
        <dbReference type="ARBA" id="ARBA00006484"/>
    </source>
</evidence>
<dbReference type="PROSITE" id="PS00061">
    <property type="entry name" value="ADH_SHORT"/>
    <property type="match status" value="1"/>
</dbReference>